<evidence type="ECO:0000259" key="9">
    <source>
        <dbReference type="PROSITE" id="PS50972"/>
    </source>
</evidence>
<dbReference type="CDD" id="cd00739">
    <property type="entry name" value="DHPS"/>
    <property type="match status" value="1"/>
</dbReference>
<dbReference type="EC" id="2.5.1.15" evidence="4"/>
<evidence type="ECO:0000256" key="1">
    <source>
        <dbReference type="ARBA" id="ARBA00000012"/>
    </source>
</evidence>
<evidence type="ECO:0000256" key="8">
    <source>
        <dbReference type="ARBA" id="ARBA00022909"/>
    </source>
</evidence>
<accession>A0A6I4TB00</accession>
<dbReference type="InterPro" id="IPR045031">
    <property type="entry name" value="DHP_synth-like"/>
</dbReference>
<evidence type="ECO:0000313" key="11">
    <source>
        <dbReference type="Proteomes" id="UP000439522"/>
    </source>
</evidence>
<evidence type="ECO:0000256" key="5">
    <source>
        <dbReference type="ARBA" id="ARBA00022679"/>
    </source>
</evidence>
<keyword evidence="6" id="KW-0479">Metal-binding</keyword>
<dbReference type="RefSeq" id="WP_160610250.1">
    <property type="nucleotide sequence ID" value="NZ_WTZA01000001.1"/>
</dbReference>
<dbReference type="GO" id="GO:0005829">
    <property type="term" value="C:cytosol"/>
    <property type="evidence" value="ECO:0007669"/>
    <property type="project" value="TreeGrafter"/>
</dbReference>
<comment type="caution">
    <text evidence="10">The sequence shown here is derived from an EMBL/GenBank/DDBJ whole genome shotgun (WGS) entry which is preliminary data.</text>
</comment>
<evidence type="ECO:0000256" key="4">
    <source>
        <dbReference type="ARBA" id="ARBA00012458"/>
    </source>
</evidence>
<keyword evidence="7" id="KW-0460">Magnesium</keyword>
<dbReference type="GO" id="GO:0046654">
    <property type="term" value="P:tetrahydrofolate biosynthetic process"/>
    <property type="evidence" value="ECO:0007669"/>
    <property type="project" value="TreeGrafter"/>
</dbReference>
<evidence type="ECO:0000256" key="3">
    <source>
        <dbReference type="ARBA" id="ARBA00004763"/>
    </source>
</evidence>
<keyword evidence="11" id="KW-1185">Reference proteome</keyword>
<comment type="catalytic activity">
    <reaction evidence="1">
        <text>(7,8-dihydropterin-6-yl)methyl diphosphate + 4-aminobenzoate = 7,8-dihydropteroate + diphosphate</text>
        <dbReference type="Rhea" id="RHEA:19949"/>
        <dbReference type="ChEBI" id="CHEBI:17836"/>
        <dbReference type="ChEBI" id="CHEBI:17839"/>
        <dbReference type="ChEBI" id="CHEBI:33019"/>
        <dbReference type="ChEBI" id="CHEBI:72950"/>
        <dbReference type="EC" id="2.5.1.15"/>
    </reaction>
</comment>
<name>A0A6I4TB00_9SPHN</name>
<dbReference type="Proteomes" id="UP000439522">
    <property type="component" value="Unassembled WGS sequence"/>
</dbReference>
<feature type="domain" description="Pterin-binding" evidence="9">
    <location>
        <begin position="98"/>
        <end position="352"/>
    </location>
</feature>
<dbReference type="PROSITE" id="PS00793">
    <property type="entry name" value="DHPS_2"/>
    <property type="match status" value="1"/>
</dbReference>
<reference evidence="10 11" key="1">
    <citation type="submission" date="2019-12" db="EMBL/GenBank/DDBJ databases">
        <title>Genomic-based taxomic classification of the family Erythrobacteraceae.</title>
        <authorList>
            <person name="Xu L."/>
        </authorList>
    </citation>
    <scope>NUCLEOTIDE SEQUENCE [LARGE SCALE GENOMIC DNA]</scope>
    <source>
        <strain evidence="10 11">100921-2</strain>
    </source>
</reference>
<gene>
    <name evidence="10" type="primary">folP</name>
    <name evidence="10" type="ORF">GRI40_04590</name>
</gene>
<keyword evidence="5 10" id="KW-0808">Transferase</keyword>
<comment type="pathway">
    <text evidence="3">Cofactor biosynthesis; tetrahydrofolate biosynthesis; 7,8-dihydrofolate from 2-amino-4-hydroxy-6-hydroxymethyl-7,8-dihydropteridine diphosphate and 4-aminobenzoate: step 1/2.</text>
</comment>
<evidence type="ECO:0000256" key="2">
    <source>
        <dbReference type="ARBA" id="ARBA00001946"/>
    </source>
</evidence>
<dbReference type="GO" id="GO:0046656">
    <property type="term" value="P:folic acid biosynthetic process"/>
    <property type="evidence" value="ECO:0007669"/>
    <property type="project" value="UniProtKB-KW"/>
</dbReference>
<dbReference type="GO" id="GO:0046872">
    <property type="term" value="F:metal ion binding"/>
    <property type="evidence" value="ECO:0007669"/>
    <property type="project" value="UniProtKB-KW"/>
</dbReference>
<dbReference type="Gene3D" id="3.20.20.20">
    <property type="entry name" value="Dihydropteroate synthase-like"/>
    <property type="match status" value="1"/>
</dbReference>
<dbReference type="PROSITE" id="PS50972">
    <property type="entry name" value="PTERIN_BINDING"/>
    <property type="match status" value="1"/>
</dbReference>
<sequence>MSERLYLVPIGLAASPQAEDGDAVRLASGLVFAHRFAAIVRRDGRVVGRHPFTPRTAAETFARLPSGLGDDAEEQWAGLRTAHPPLQMGDRTIRLDQPQVAGILNVTPDSFSDGGKFLDRPEDGAAHAAAMLEAGAALVDIGGESTRPGARAVWEGDEIARVVPAVEYCRQMGAAISVDTRRAAVMAAALDGGAHMINDVSALRHDPQSAEVVAARGCPVVLMHAPGSAEDLHAGCDYDNVVFDVFDWLAARRDAAVASGIARERIVLDPGIGFGKTLVENLALINALPLFHALGQPLMFGASRKRMIGAMSNEAAAHDRLGGSVALALQAMDAGVQLIRVHDVAETVQARNVWRGLRDAALTDFSNLPD</sequence>
<evidence type="ECO:0000256" key="6">
    <source>
        <dbReference type="ARBA" id="ARBA00022723"/>
    </source>
</evidence>
<proteinExistence type="predicted"/>
<dbReference type="InterPro" id="IPR000489">
    <property type="entry name" value="Pterin-binding_dom"/>
</dbReference>
<dbReference type="OrthoDB" id="9811744at2"/>
<protein>
    <recommendedName>
        <fullName evidence="4">dihydropteroate synthase</fullName>
        <ecNumber evidence="4">2.5.1.15</ecNumber>
    </recommendedName>
</protein>
<organism evidence="10 11">
    <name type="scientific">Tsuneonella aeria</name>
    <dbReference type="NCBI Taxonomy" id="1837929"/>
    <lineage>
        <taxon>Bacteria</taxon>
        <taxon>Pseudomonadati</taxon>
        <taxon>Pseudomonadota</taxon>
        <taxon>Alphaproteobacteria</taxon>
        <taxon>Sphingomonadales</taxon>
        <taxon>Erythrobacteraceae</taxon>
        <taxon>Tsuneonella</taxon>
    </lineage>
</organism>
<dbReference type="PANTHER" id="PTHR20941">
    <property type="entry name" value="FOLATE SYNTHESIS PROTEINS"/>
    <property type="match status" value="1"/>
</dbReference>
<comment type="cofactor">
    <cofactor evidence="2">
        <name>Mg(2+)</name>
        <dbReference type="ChEBI" id="CHEBI:18420"/>
    </cofactor>
</comment>
<dbReference type="PROSITE" id="PS00792">
    <property type="entry name" value="DHPS_1"/>
    <property type="match status" value="1"/>
</dbReference>
<keyword evidence="8" id="KW-0289">Folate biosynthesis</keyword>
<dbReference type="Pfam" id="PF00809">
    <property type="entry name" value="Pterin_bind"/>
    <property type="match status" value="1"/>
</dbReference>
<dbReference type="AlphaFoldDB" id="A0A6I4TB00"/>
<dbReference type="InterPro" id="IPR011005">
    <property type="entry name" value="Dihydropteroate_synth-like_sf"/>
</dbReference>
<dbReference type="NCBIfam" id="TIGR01496">
    <property type="entry name" value="DHPS"/>
    <property type="match status" value="1"/>
</dbReference>
<dbReference type="SUPFAM" id="SSF51717">
    <property type="entry name" value="Dihydropteroate synthetase-like"/>
    <property type="match status" value="1"/>
</dbReference>
<dbReference type="PANTHER" id="PTHR20941:SF1">
    <property type="entry name" value="FOLIC ACID SYNTHESIS PROTEIN FOL1"/>
    <property type="match status" value="1"/>
</dbReference>
<dbReference type="GO" id="GO:0004156">
    <property type="term" value="F:dihydropteroate synthase activity"/>
    <property type="evidence" value="ECO:0007669"/>
    <property type="project" value="UniProtKB-EC"/>
</dbReference>
<evidence type="ECO:0000256" key="7">
    <source>
        <dbReference type="ARBA" id="ARBA00022842"/>
    </source>
</evidence>
<evidence type="ECO:0000313" key="10">
    <source>
        <dbReference type="EMBL" id="MXO74501.1"/>
    </source>
</evidence>
<dbReference type="EMBL" id="WTZA01000001">
    <property type="protein sequence ID" value="MXO74501.1"/>
    <property type="molecule type" value="Genomic_DNA"/>
</dbReference>
<dbReference type="InterPro" id="IPR006390">
    <property type="entry name" value="DHP_synth_dom"/>
</dbReference>